<comment type="caution">
    <text evidence="3">The sequence shown here is derived from an EMBL/GenBank/DDBJ whole genome shotgun (WGS) entry which is preliminary data.</text>
</comment>
<feature type="compositionally biased region" description="Basic and acidic residues" evidence="1">
    <location>
        <begin position="132"/>
        <end position="150"/>
    </location>
</feature>
<name>A0A6A5F8T8_PERFL</name>
<feature type="signal peptide" evidence="2">
    <location>
        <begin position="1"/>
        <end position="15"/>
    </location>
</feature>
<evidence type="ECO:0000256" key="1">
    <source>
        <dbReference type="SAM" id="MobiDB-lite"/>
    </source>
</evidence>
<organism evidence="3 4">
    <name type="scientific">Perca fluviatilis</name>
    <name type="common">European perch</name>
    <dbReference type="NCBI Taxonomy" id="8168"/>
    <lineage>
        <taxon>Eukaryota</taxon>
        <taxon>Metazoa</taxon>
        <taxon>Chordata</taxon>
        <taxon>Craniata</taxon>
        <taxon>Vertebrata</taxon>
        <taxon>Euteleostomi</taxon>
        <taxon>Actinopterygii</taxon>
        <taxon>Neopterygii</taxon>
        <taxon>Teleostei</taxon>
        <taxon>Neoteleostei</taxon>
        <taxon>Acanthomorphata</taxon>
        <taxon>Eupercaria</taxon>
        <taxon>Perciformes</taxon>
        <taxon>Percoidei</taxon>
        <taxon>Percidae</taxon>
        <taxon>Percinae</taxon>
        <taxon>Perca</taxon>
    </lineage>
</organism>
<reference evidence="3 4" key="1">
    <citation type="submission" date="2019-06" db="EMBL/GenBank/DDBJ databases">
        <title>A chromosome-scale genome assembly of the European perch, Perca fluviatilis.</title>
        <authorList>
            <person name="Roques C."/>
            <person name="Zahm M."/>
            <person name="Cabau C."/>
            <person name="Klopp C."/>
            <person name="Bouchez O."/>
            <person name="Donnadieu C."/>
            <person name="Kuhl H."/>
            <person name="Gislard M."/>
            <person name="Guendouz S."/>
            <person name="Journot L."/>
            <person name="Haffray P."/>
            <person name="Bestin A."/>
            <person name="Morvezen R."/>
            <person name="Feron R."/>
            <person name="Wen M."/>
            <person name="Jouanno E."/>
            <person name="Herpin A."/>
            <person name="Schartl M."/>
            <person name="Postlethwait J."/>
            <person name="Schaerlinger B."/>
            <person name="Chardard D."/>
            <person name="Lecocq T."/>
            <person name="Poncet C."/>
            <person name="Jaffrelo L."/>
            <person name="Lampietro C."/>
            <person name="Guiguen Y."/>
        </authorList>
    </citation>
    <scope>NUCLEOTIDE SEQUENCE [LARGE SCALE GENOMIC DNA]</scope>
    <source>
        <tissue evidence="3">Blood</tissue>
    </source>
</reference>
<evidence type="ECO:0000313" key="3">
    <source>
        <dbReference type="EMBL" id="KAF1388438.1"/>
    </source>
</evidence>
<feature type="region of interest" description="Disordered" evidence="1">
    <location>
        <begin position="86"/>
        <end position="150"/>
    </location>
</feature>
<dbReference type="AlphaFoldDB" id="A0A6A5F8T8"/>
<evidence type="ECO:0000313" key="4">
    <source>
        <dbReference type="Proteomes" id="UP000465112"/>
    </source>
</evidence>
<evidence type="ECO:0000256" key="2">
    <source>
        <dbReference type="SAM" id="SignalP"/>
    </source>
</evidence>
<gene>
    <name evidence="3" type="ORF">PFLUV_G00090190</name>
</gene>
<feature type="chain" id="PRO_5025397099" evidence="2">
    <location>
        <begin position="16"/>
        <end position="150"/>
    </location>
</feature>
<dbReference type="EMBL" id="VHII01000007">
    <property type="protein sequence ID" value="KAF1388438.1"/>
    <property type="molecule type" value="Genomic_DNA"/>
</dbReference>
<proteinExistence type="predicted"/>
<keyword evidence="4" id="KW-1185">Reference proteome</keyword>
<dbReference type="Proteomes" id="UP000465112">
    <property type="component" value="Chromosome 7"/>
</dbReference>
<accession>A0A6A5F8T8</accession>
<protein>
    <submittedName>
        <fullName evidence="3">Uncharacterized protein</fullName>
    </submittedName>
</protein>
<keyword evidence="2" id="KW-0732">Signal</keyword>
<sequence length="150" mass="16529">MALLIASHWLYVTHSWLPIGYCICQSQVGNAPLLETSHLVTPFLLGRSRVKKRRIRFSTGISNGISYIHLFELSAKRTLACPSRSHNVVRKPGLGHSGGLRGRKTGLPGEECKPREVGGGQAESQVPQPGPEARRLRLPDEETTERAKVL</sequence>